<evidence type="ECO:0000313" key="2">
    <source>
        <dbReference type="EMBL" id="TKK68315.1"/>
    </source>
</evidence>
<protein>
    <submittedName>
        <fullName evidence="2">Uncharacterized protein</fullName>
    </submittedName>
</protein>
<keyword evidence="3" id="KW-1185">Reference proteome</keyword>
<evidence type="ECO:0000256" key="1">
    <source>
        <dbReference type="SAM" id="SignalP"/>
    </source>
</evidence>
<keyword evidence="1" id="KW-0732">Signal</keyword>
<proteinExistence type="predicted"/>
<name>A0A4U3L046_9BACT</name>
<accession>A0A4U3L046</accession>
<dbReference type="EMBL" id="SZQL01000008">
    <property type="protein sequence ID" value="TKK68315.1"/>
    <property type="molecule type" value="Genomic_DNA"/>
</dbReference>
<evidence type="ECO:0000313" key="3">
    <source>
        <dbReference type="Proteomes" id="UP000305848"/>
    </source>
</evidence>
<organism evidence="2 3">
    <name type="scientific">Ilyomonas limi</name>
    <dbReference type="NCBI Taxonomy" id="2575867"/>
    <lineage>
        <taxon>Bacteria</taxon>
        <taxon>Pseudomonadati</taxon>
        <taxon>Bacteroidota</taxon>
        <taxon>Chitinophagia</taxon>
        <taxon>Chitinophagales</taxon>
        <taxon>Chitinophagaceae</taxon>
        <taxon>Ilyomonas</taxon>
    </lineage>
</organism>
<feature type="chain" id="PRO_5020516040" evidence="1">
    <location>
        <begin position="19"/>
        <end position="385"/>
    </location>
</feature>
<sequence>MHKYFTILFFIFCLTANAQSDTAVISQLIDAIAKEQVQQTGRDFYAGMFPSYRECGGSPHNYQPDNNIFYTAVSVFALKNILPYLSETNRLKAEAIIAKATGMYPLYRNKNGLPFYSFWANKDKIMPHTFVFQYLKGVFGQSEDADDSVMALMGLDNNDSDNTALKKRMIEVSNLSQKKIIATYKRYKNIPAYSTWLGYRMPVDFDFGVHCNLLYFMLEKKLPLVKQDSATIFLLQQMIANRDYIKSPVYISPYYVRTPVLLYHIARLMDRFTISQLELYKPQLIADIHQQLATCHNVMEQIILRTSLLRLGSAAPPLELNNLQEFEESNQQQFVFFQARAAFSYPTPLKQIFLHWSYIYYYFYCPAYYKILWLEYLVEKEQKAK</sequence>
<feature type="signal peptide" evidence="1">
    <location>
        <begin position="1"/>
        <end position="18"/>
    </location>
</feature>
<gene>
    <name evidence="2" type="ORF">FC093_11830</name>
</gene>
<comment type="caution">
    <text evidence="2">The sequence shown here is derived from an EMBL/GenBank/DDBJ whole genome shotgun (WGS) entry which is preliminary data.</text>
</comment>
<dbReference type="Proteomes" id="UP000305848">
    <property type="component" value="Unassembled WGS sequence"/>
</dbReference>
<dbReference type="RefSeq" id="WP_137261995.1">
    <property type="nucleotide sequence ID" value="NZ_SZQL01000008.1"/>
</dbReference>
<dbReference type="AlphaFoldDB" id="A0A4U3L046"/>
<dbReference type="OrthoDB" id="1116847at2"/>
<reference evidence="2 3" key="1">
    <citation type="submission" date="2019-05" db="EMBL/GenBank/DDBJ databases">
        <title>Panacibacter sp. strain 17mud1-8 Genome sequencing and assembly.</title>
        <authorList>
            <person name="Chhetri G."/>
        </authorList>
    </citation>
    <scope>NUCLEOTIDE SEQUENCE [LARGE SCALE GENOMIC DNA]</scope>
    <source>
        <strain evidence="2 3">17mud1-8</strain>
    </source>
</reference>